<dbReference type="Pfam" id="PF00270">
    <property type="entry name" value="DEAD"/>
    <property type="match status" value="1"/>
</dbReference>
<dbReference type="InterPro" id="IPR011545">
    <property type="entry name" value="DEAD/DEAH_box_helicase_dom"/>
</dbReference>
<feature type="coiled-coil region" evidence="5">
    <location>
        <begin position="152"/>
        <end position="179"/>
    </location>
</feature>
<organism evidence="9 10">
    <name type="scientific">Halorussus limi</name>
    <dbReference type="NCBI Taxonomy" id="2938695"/>
    <lineage>
        <taxon>Archaea</taxon>
        <taxon>Methanobacteriati</taxon>
        <taxon>Methanobacteriota</taxon>
        <taxon>Stenosarchaea group</taxon>
        <taxon>Halobacteria</taxon>
        <taxon>Halobacteriales</taxon>
        <taxon>Haladaptataceae</taxon>
        <taxon>Halorussus</taxon>
    </lineage>
</organism>
<dbReference type="GO" id="GO:0140097">
    <property type="term" value="F:catalytic activity, acting on DNA"/>
    <property type="evidence" value="ECO:0007669"/>
    <property type="project" value="UniProtKB-ARBA"/>
</dbReference>
<evidence type="ECO:0000256" key="2">
    <source>
        <dbReference type="ARBA" id="ARBA00022801"/>
    </source>
</evidence>
<dbReference type="EMBL" id="CP096659">
    <property type="protein sequence ID" value="UPV76212.1"/>
    <property type="molecule type" value="Genomic_DNA"/>
</dbReference>
<dbReference type="Pfam" id="PF00271">
    <property type="entry name" value="Helicase_C"/>
    <property type="match status" value="1"/>
</dbReference>
<keyword evidence="2" id="KW-0378">Hydrolase</keyword>
<dbReference type="GO" id="GO:0004386">
    <property type="term" value="F:helicase activity"/>
    <property type="evidence" value="ECO:0007669"/>
    <property type="project" value="UniProtKB-KW"/>
</dbReference>
<proteinExistence type="predicted"/>
<dbReference type="InterPro" id="IPR014001">
    <property type="entry name" value="Helicase_ATP-bd"/>
</dbReference>
<dbReference type="InterPro" id="IPR001650">
    <property type="entry name" value="Helicase_C-like"/>
</dbReference>
<protein>
    <submittedName>
        <fullName evidence="9">DEAD/DEAH box helicase</fullName>
    </submittedName>
</protein>
<evidence type="ECO:0000256" key="1">
    <source>
        <dbReference type="ARBA" id="ARBA00022741"/>
    </source>
</evidence>
<keyword evidence="5" id="KW-0175">Coiled coil</keyword>
<evidence type="ECO:0000313" key="10">
    <source>
        <dbReference type="Proteomes" id="UP000830729"/>
    </source>
</evidence>
<gene>
    <name evidence="9" type="ORF">M0R89_07375</name>
</gene>
<keyword evidence="3 9" id="KW-0347">Helicase</keyword>
<dbReference type="GO" id="GO:0016787">
    <property type="term" value="F:hydrolase activity"/>
    <property type="evidence" value="ECO:0007669"/>
    <property type="project" value="UniProtKB-KW"/>
</dbReference>
<evidence type="ECO:0000259" key="8">
    <source>
        <dbReference type="PROSITE" id="PS51194"/>
    </source>
</evidence>
<accession>A0A8U0HYH9</accession>
<reference evidence="9 10" key="1">
    <citation type="submission" date="2022-04" db="EMBL/GenBank/DDBJ databases">
        <title>Diverse halophilic archaea isolated from saline environments.</title>
        <authorList>
            <person name="Cui H.-L."/>
        </authorList>
    </citation>
    <scope>NUCLEOTIDE SEQUENCE [LARGE SCALE GENOMIC DNA]</scope>
    <source>
        <strain evidence="9 10">XZYJT49</strain>
    </source>
</reference>
<dbReference type="SUPFAM" id="SSF52540">
    <property type="entry name" value="P-loop containing nucleoside triphosphate hydrolases"/>
    <property type="match status" value="1"/>
</dbReference>
<dbReference type="PROSITE" id="PS51192">
    <property type="entry name" value="HELICASE_ATP_BIND_1"/>
    <property type="match status" value="1"/>
</dbReference>
<dbReference type="SMART" id="SM00487">
    <property type="entry name" value="DEXDc"/>
    <property type="match status" value="1"/>
</dbReference>
<evidence type="ECO:0000256" key="4">
    <source>
        <dbReference type="ARBA" id="ARBA00022840"/>
    </source>
</evidence>
<sequence>MSKQVPQVDALFLHESSGDYVAVVNRDDERVFRAKLELKETSAGPRPGKFRVKRGTSEEPRSPDQFVEIARRADRIRISQQTSAEARAELQEMLDAYQLDAKAVRTCRFCASSGHYSPITSDTAVDTGDEYICPDCAKEELERELSFQGDMTREAQDRLEDLLLEVQDLERITNLLKGQLDPDLTKFDEISANVEDVDNIRVDSLDLHPGIQNLLESRFEELLPVQSLAVQNGLLDGEDQLVVSATATGKTLVGEMTGIDRVLNGKGKMLFLVPLVALANQKHEDFEDEYGDLVDVTIRVGASRVRDDGHAFDPSADVIVGTYEGVDHALRTGRDLGDIGTVVIDEVHTLKEQERGHRLDGLIARLKHYCETRASQRNDYGGAQWVYLSATVGNPGSLAESLEANLVEFEERPVPLERHVTFADGKEKPDIENKLVRREYDTKSSQGYRGQTIIFTNSRRRCHEISRQLEYSSAPYHAGLDYGRRKKVERMFADQDLAAVVTTAALAAGVDFPASQVIFDTLAMGIEWLSVQEFHQMLGRAGRPDYHDRGKVYVLVEPDTAYHNSMEMTEDEVAFKLLKGEMENVQTLYDESSAVEETLANITVAGAEAKRLGDRMIGEIPTKHALGKLLEYGFIDGLEPTDLGRVVTSHFLAPDEAFKILDGVRKDNHPFEIVAELELHGEEE</sequence>
<dbReference type="GeneID" id="72185008"/>
<dbReference type="GO" id="GO:0003676">
    <property type="term" value="F:nucleic acid binding"/>
    <property type="evidence" value="ECO:0007669"/>
    <property type="project" value="InterPro"/>
</dbReference>
<dbReference type="SMART" id="SM00490">
    <property type="entry name" value="HELICc"/>
    <property type="match status" value="1"/>
</dbReference>
<keyword evidence="1" id="KW-0547">Nucleotide-binding</keyword>
<dbReference type="AlphaFoldDB" id="A0A8U0HYH9"/>
<feature type="domain" description="Helicase C-terminal" evidence="8">
    <location>
        <begin position="430"/>
        <end position="586"/>
    </location>
</feature>
<dbReference type="KEGG" id="halx:M0R89_07375"/>
<keyword evidence="10" id="KW-1185">Reference proteome</keyword>
<evidence type="ECO:0000313" key="9">
    <source>
        <dbReference type="EMBL" id="UPV76212.1"/>
    </source>
</evidence>
<dbReference type="Proteomes" id="UP000830729">
    <property type="component" value="Chromosome"/>
</dbReference>
<dbReference type="PANTHER" id="PTHR47961">
    <property type="entry name" value="DNA POLYMERASE THETA, PUTATIVE (AFU_ORTHOLOGUE AFUA_1G05260)-RELATED"/>
    <property type="match status" value="1"/>
</dbReference>
<dbReference type="RefSeq" id="WP_248652245.1">
    <property type="nucleotide sequence ID" value="NZ_CP096659.1"/>
</dbReference>
<dbReference type="InterPro" id="IPR050474">
    <property type="entry name" value="Hel308_SKI2-like"/>
</dbReference>
<feature type="region of interest" description="Disordered" evidence="6">
    <location>
        <begin position="43"/>
        <end position="63"/>
    </location>
</feature>
<dbReference type="Gene3D" id="3.40.50.300">
    <property type="entry name" value="P-loop containing nucleotide triphosphate hydrolases"/>
    <property type="match status" value="2"/>
</dbReference>
<evidence type="ECO:0000256" key="6">
    <source>
        <dbReference type="SAM" id="MobiDB-lite"/>
    </source>
</evidence>
<dbReference type="PROSITE" id="PS51194">
    <property type="entry name" value="HELICASE_CTER"/>
    <property type="match status" value="1"/>
</dbReference>
<feature type="domain" description="Helicase ATP-binding" evidence="7">
    <location>
        <begin position="231"/>
        <end position="410"/>
    </location>
</feature>
<name>A0A8U0HYH9_9EURY</name>
<evidence type="ECO:0000256" key="5">
    <source>
        <dbReference type="SAM" id="Coils"/>
    </source>
</evidence>
<keyword evidence="4" id="KW-0067">ATP-binding</keyword>
<dbReference type="InterPro" id="IPR027417">
    <property type="entry name" value="P-loop_NTPase"/>
</dbReference>
<dbReference type="GO" id="GO:0005524">
    <property type="term" value="F:ATP binding"/>
    <property type="evidence" value="ECO:0007669"/>
    <property type="project" value="UniProtKB-KW"/>
</dbReference>
<evidence type="ECO:0000259" key="7">
    <source>
        <dbReference type="PROSITE" id="PS51192"/>
    </source>
</evidence>
<evidence type="ECO:0000256" key="3">
    <source>
        <dbReference type="ARBA" id="ARBA00022806"/>
    </source>
</evidence>
<dbReference type="PANTHER" id="PTHR47961:SF1">
    <property type="entry name" value="ATP-DEPENDENT HELICASE MJ1401-RELATED"/>
    <property type="match status" value="1"/>
</dbReference>